<dbReference type="InterPro" id="IPR051681">
    <property type="entry name" value="Ser/Thr_Kinases-Pseudokinases"/>
</dbReference>
<dbReference type="InterPro" id="IPR000719">
    <property type="entry name" value="Prot_kinase_dom"/>
</dbReference>
<dbReference type="Pfam" id="PF00069">
    <property type="entry name" value="Pkinase"/>
    <property type="match status" value="1"/>
</dbReference>
<keyword evidence="3" id="KW-1185">Reference proteome</keyword>
<dbReference type="Proteomes" id="UP000266673">
    <property type="component" value="Unassembled WGS sequence"/>
</dbReference>
<dbReference type="PANTHER" id="PTHR44329:SF214">
    <property type="entry name" value="PROTEIN KINASE DOMAIN-CONTAINING PROTEIN"/>
    <property type="match status" value="1"/>
</dbReference>
<dbReference type="STRING" id="44941.A0A397VL50"/>
<evidence type="ECO:0000259" key="1">
    <source>
        <dbReference type="PROSITE" id="PS50011"/>
    </source>
</evidence>
<gene>
    <name evidence="2" type="ORF">C2G38_2171930</name>
</gene>
<protein>
    <submittedName>
        <fullName evidence="2">Kinase-like domain-containing protein</fullName>
    </submittedName>
</protein>
<dbReference type="OrthoDB" id="310217at2759"/>
<comment type="caution">
    <text evidence="2">The sequence shown here is derived from an EMBL/GenBank/DDBJ whole genome shotgun (WGS) entry which is preliminary data.</text>
</comment>
<proteinExistence type="predicted"/>
<name>A0A397VL50_9GLOM</name>
<keyword evidence="2" id="KW-0418">Kinase</keyword>
<dbReference type="InterPro" id="IPR001245">
    <property type="entry name" value="Ser-Thr/Tyr_kinase_cat_dom"/>
</dbReference>
<dbReference type="InterPro" id="IPR011009">
    <property type="entry name" value="Kinase-like_dom_sf"/>
</dbReference>
<dbReference type="Gene3D" id="1.10.510.10">
    <property type="entry name" value="Transferase(Phosphotransferase) domain 1"/>
    <property type="match status" value="2"/>
</dbReference>
<sequence length="286" mass="32921">MGQTDVNSDENIKTASGWDTLAEHIVLDIFIEIELELERIIVAFLYYQKSAEIGEAYRIVQLIIVIVMENVFSVIKYEHVALKVIHNSNNKNVEIFIQELKYYCDICYEIPSYLNCHGVSRDDTTKNYVIVLKHARKGSLRQNLETVSQSTWKDKLNILYCIASDLEVIHSQELIHRDLDSEGEINDVMPYIAPEVLHGNHSLQAADIYSLGAIMTELAMGKKAFDGERPEFGEETPKCYVKLAKRCMESDPNKRPTATNICHRVGYWLEELEQDKDNEINQEEIF</sequence>
<dbReference type="EMBL" id="QKWP01000273">
    <property type="protein sequence ID" value="RIB23220.1"/>
    <property type="molecule type" value="Genomic_DNA"/>
</dbReference>
<feature type="domain" description="Protein kinase" evidence="1">
    <location>
        <begin position="57"/>
        <end position="269"/>
    </location>
</feature>
<dbReference type="PROSITE" id="PS50011">
    <property type="entry name" value="PROTEIN_KINASE_DOM"/>
    <property type="match status" value="1"/>
</dbReference>
<dbReference type="Pfam" id="PF07714">
    <property type="entry name" value="PK_Tyr_Ser-Thr"/>
    <property type="match status" value="1"/>
</dbReference>
<dbReference type="PANTHER" id="PTHR44329">
    <property type="entry name" value="SERINE/THREONINE-PROTEIN KINASE TNNI3K-RELATED"/>
    <property type="match status" value="1"/>
</dbReference>
<organism evidence="2 3">
    <name type="scientific">Gigaspora rosea</name>
    <dbReference type="NCBI Taxonomy" id="44941"/>
    <lineage>
        <taxon>Eukaryota</taxon>
        <taxon>Fungi</taxon>
        <taxon>Fungi incertae sedis</taxon>
        <taxon>Mucoromycota</taxon>
        <taxon>Glomeromycotina</taxon>
        <taxon>Glomeromycetes</taxon>
        <taxon>Diversisporales</taxon>
        <taxon>Gigasporaceae</taxon>
        <taxon>Gigaspora</taxon>
    </lineage>
</organism>
<evidence type="ECO:0000313" key="2">
    <source>
        <dbReference type="EMBL" id="RIB23220.1"/>
    </source>
</evidence>
<accession>A0A397VL50</accession>
<dbReference type="SUPFAM" id="SSF56112">
    <property type="entry name" value="Protein kinase-like (PK-like)"/>
    <property type="match status" value="1"/>
</dbReference>
<reference evidence="2 3" key="1">
    <citation type="submission" date="2018-06" db="EMBL/GenBank/DDBJ databases">
        <title>Comparative genomics reveals the genomic features of Rhizophagus irregularis, R. cerebriforme, R. diaphanum and Gigaspora rosea, and their symbiotic lifestyle signature.</title>
        <authorList>
            <person name="Morin E."/>
            <person name="San Clemente H."/>
            <person name="Chen E.C.H."/>
            <person name="De La Providencia I."/>
            <person name="Hainaut M."/>
            <person name="Kuo A."/>
            <person name="Kohler A."/>
            <person name="Murat C."/>
            <person name="Tang N."/>
            <person name="Roy S."/>
            <person name="Loubradou J."/>
            <person name="Henrissat B."/>
            <person name="Grigoriev I.V."/>
            <person name="Corradi N."/>
            <person name="Roux C."/>
            <person name="Martin F.M."/>
        </authorList>
    </citation>
    <scope>NUCLEOTIDE SEQUENCE [LARGE SCALE GENOMIC DNA]</scope>
    <source>
        <strain evidence="2 3">DAOM 194757</strain>
    </source>
</reference>
<evidence type="ECO:0000313" key="3">
    <source>
        <dbReference type="Proteomes" id="UP000266673"/>
    </source>
</evidence>
<dbReference type="GO" id="GO:0005524">
    <property type="term" value="F:ATP binding"/>
    <property type="evidence" value="ECO:0007669"/>
    <property type="project" value="InterPro"/>
</dbReference>
<dbReference type="GO" id="GO:0004674">
    <property type="term" value="F:protein serine/threonine kinase activity"/>
    <property type="evidence" value="ECO:0007669"/>
    <property type="project" value="TreeGrafter"/>
</dbReference>
<keyword evidence="2" id="KW-0808">Transferase</keyword>
<dbReference type="AlphaFoldDB" id="A0A397VL50"/>